<dbReference type="EMBL" id="FNGW01000012">
    <property type="protein sequence ID" value="SDM46992.1"/>
    <property type="molecule type" value="Genomic_DNA"/>
</dbReference>
<accession>A0A1G9TH88</accession>
<evidence type="ECO:0000313" key="2">
    <source>
        <dbReference type="EMBL" id="SDM46992.1"/>
    </source>
</evidence>
<gene>
    <name evidence="2" type="ORF">SAMN04515677_112111</name>
</gene>
<feature type="domain" description="AAA" evidence="1">
    <location>
        <begin position="8"/>
        <end position="189"/>
    </location>
</feature>
<keyword evidence="3" id="KW-1185">Reference proteome</keyword>
<evidence type="ECO:0000313" key="3">
    <source>
        <dbReference type="Proteomes" id="UP000199068"/>
    </source>
</evidence>
<sequence>MAKNQTILTHMSFKGGSSKTCLNLNFIHQFCLNYPEKKVLFIDADPQSNASVFLLGEDVIQSDIYTLKDGLESNVDLDKLIIKSPLDKFKNLDIIASNIDMVTLELILNTKAGKEYTLLNYLTDDKNIDVLSEYDLIVFDLNPAISVLNTNVFICCTDIIPIVNYGCYSTLTGYNLLVKTYSDIKKALRIDKDDIRKPVITKFEKQENNKIKMWLECANQKGIIGNTFKQTMRKSVHYENCILYNEAISEYVKVKERKIKTDIGNEMTDLINEYIEEGLIIV</sequence>
<dbReference type="AlphaFoldDB" id="A0A1G9TH88"/>
<dbReference type="RefSeq" id="WP_092727595.1">
    <property type="nucleotide sequence ID" value="NZ_FNGW01000012.1"/>
</dbReference>
<dbReference type="Pfam" id="PF13614">
    <property type="entry name" value="AAA_31"/>
    <property type="match status" value="1"/>
</dbReference>
<dbReference type="InterPro" id="IPR050678">
    <property type="entry name" value="DNA_Partitioning_ATPase"/>
</dbReference>
<evidence type="ECO:0000259" key="1">
    <source>
        <dbReference type="Pfam" id="PF13614"/>
    </source>
</evidence>
<dbReference type="SUPFAM" id="SSF52540">
    <property type="entry name" value="P-loop containing nucleoside triphosphate hydrolases"/>
    <property type="match status" value="1"/>
</dbReference>
<protein>
    <submittedName>
        <fullName evidence="2">Cellulose biosynthesis protein BcsQ</fullName>
    </submittedName>
</protein>
<dbReference type="STRING" id="1121325.SAMN04515677_112111"/>
<dbReference type="InterPro" id="IPR027417">
    <property type="entry name" value="P-loop_NTPase"/>
</dbReference>
<dbReference type="Proteomes" id="UP000199068">
    <property type="component" value="Unassembled WGS sequence"/>
</dbReference>
<name>A0A1G9TH88_9FIRM</name>
<organism evidence="2 3">
    <name type="scientific">Romboutsia lituseburensis DSM 797</name>
    <dbReference type="NCBI Taxonomy" id="1121325"/>
    <lineage>
        <taxon>Bacteria</taxon>
        <taxon>Bacillati</taxon>
        <taxon>Bacillota</taxon>
        <taxon>Clostridia</taxon>
        <taxon>Peptostreptococcales</taxon>
        <taxon>Peptostreptococcaceae</taxon>
        <taxon>Romboutsia</taxon>
    </lineage>
</organism>
<reference evidence="2 3" key="1">
    <citation type="submission" date="2016-10" db="EMBL/GenBank/DDBJ databases">
        <authorList>
            <person name="de Groot N.N."/>
        </authorList>
    </citation>
    <scope>NUCLEOTIDE SEQUENCE [LARGE SCALE GENOMIC DNA]</scope>
    <source>
        <strain evidence="2 3">DSM 797</strain>
    </source>
</reference>
<dbReference type="PANTHER" id="PTHR13696">
    <property type="entry name" value="P-LOOP CONTAINING NUCLEOSIDE TRIPHOSPHATE HYDROLASE"/>
    <property type="match status" value="1"/>
</dbReference>
<proteinExistence type="predicted"/>
<dbReference type="Gene3D" id="3.40.50.300">
    <property type="entry name" value="P-loop containing nucleotide triphosphate hydrolases"/>
    <property type="match status" value="1"/>
</dbReference>
<dbReference type="PANTHER" id="PTHR13696:SF99">
    <property type="entry name" value="COBYRINIC ACID AC-DIAMIDE SYNTHASE"/>
    <property type="match status" value="1"/>
</dbReference>
<dbReference type="InterPro" id="IPR025669">
    <property type="entry name" value="AAA_dom"/>
</dbReference>